<name>A0AAV7RYH6_PLEWA</name>
<protein>
    <submittedName>
        <fullName evidence="1">Uncharacterized protein</fullName>
    </submittedName>
</protein>
<gene>
    <name evidence="1" type="ORF">NDU88_008730</name>
</gene>
<evidence type="ECO:0000313" key="2">
    <source>
        <dbReference type="Proteomes" id="UP001066276"/>
    </source>
</evidence>
<keyword evidence="2" id="KW-1185">Reference proteome</keyword>
<dbReference type="Proteomes" id="UP001066276">
    <property type="component" value="Chromosome 5"/>
</dbReference>
<proteinExistence type="predicted"/>
<dbReference type="EMBL" id="JANPWB010000009">
    <property type="protein sequence ID" value="KAJ1156005.1"/>
    <property type="molecule type" value="Genomic_DNA"/>
</dbReference>
<comment type="caution">
    <text evidence="1">The sequence shown here is derived from an EMBL/GenBank/DDBJ whole genome shotgun (WGS) entry which is preliminary data.</text>
</comment>
<sequence>MISCSNRYGPLGNEEGPCNTATHKRIGTCMDGSVDINSPSGLDRSLKLHVHRKLDEVKNLVLSLMNQLTRDPGLLCGCSCSQPRLDVSYPVMRGTPKIAAVSDPRSQADNQYLQPCPISTSTLPPSHTECRQAPPEVIQHKRVTNVKDWVFTRPDRPDKITPADYSKDPGWAVGSQVLRGAAIPPTHYFESPDDARHLVGMRWLASKKQAQAPGYQGGTLFMLEVPKLPLGVVETPDSLLNKVIYWLRVQRKCLSVIRADIVEVDRHCQPGSKFDFISICFVDGLLMNNLIDFELRTWYLRQSSGVGIRLKSSPPSASLPINSEDANGRKPDISRKCVLTSTENNLHLSQGID</sequence>
<accession>A0AAV7RYH6</accession>
<reference evidence="1" key="1">
    <citation type="journal article" date="2022" name="bioRxiv">
        <title>Sequencing and chromosome-scale assembly of the giantPleurodeles waltlgenome.</title>
        <authorList>
            <person name="Brown T."/>
            <person name="Elewa A."/>
            <person name="Iarovenko S."/>
            <person name="Subramanian E."/>
            <person name="Araus A.J."/>
            <person name="Petzold A."/>
            <person name="Susuki M."/>
            <person name="Suzuki K.-i.T."/>
            <person name="Hayashi T."/>
            <person name="Toyoda A."/>
            <person name="Oliveira C."/>
            <person name="Osipova E."/>
            <person name="Leigh N.D."/>
            <person name="Simon A."/>
            <person name="Yun M.H."/>
        </authorList>
    </citation>
    <scope>NUCLEOTIDE SEQUENCE</scope>
    <source>
        <strain evidence="1">20211129_DDA</strain>
        <tissue evidence="1">Liver</tissue>
    </source>
</reference>
<evidence type="ECO:0000313" key="1">
    <source>
        <dbReference type="EMBL" id="KAJ1156005.1"/>
    </source>
</evidence>
<dbReference type="AlphaFoldDB" id="A0AAV7RYH6"/>
<organism evidence="1 2">
    <name type="scientific">Pleurodeles waltl</name>
    <name type="common">Iberian ribbed newt</name>
    <dbReference type="NCBI Taxonomy" id="8319"/>
    <lineage>
        <taxon>Eukaryota</taxon>
        <taxon>Metazoa</taxon>
        <taxon>Chordata</taxon>
        <taxon>Craniata</taxon>
        <taxon>Vertebrata</taxon>
        <taxon>Euteleostomi</taxon>
        <taxon>Amphibia</taxon>
        <taxon>Batrachia</taxon>
        <taxon>Caudata</taxon>
        <taxon>Salamandroidea</taxon>
        <taxon>Salamandridae</taxon>
        <taxon>Pleurodelinae</taxon>
        <taxon>Pleurodeles</taxon>
    </lineage>
</organism>